<name>A0A3S5ACP0_9PLAT</name>
<proteinExistence type="predicted"/>
<evidence type="ECO:0000313" key="2">
    <source>
        <dbReference type="Proteomes" id="UP000784294"/>
    </source>
</evidence>
<sequence length="149" mass="16591">MAKLTDDANYDAGETSGNVLSPRSDSGTLAPDKDCLHPFNISLPCGLTPISGDPRVPRDWQSILRLKQQDAIMMDGQQNSLLGCWYMACSACLPGSPCRWDEAVWINRDLVQLYESLKHYQMEQTAIGYELMVSDNITRLAGKQVCICF</sequence>
<keyword evidence="2" id="KW-1185">Reference proteome</keyword>
<reference evidence="1" key="1">
    <citation type="submission" date="2018-11" db="EMBL/GenBank/DDBJ databases">
        <authorList>
            <consortium name="Pathogen Informatics"/>
        </authorList>
    </citation>
    <scope>NUCLEOTIDE SEQUENCE</scope>
</reference>
<comment type="caution">
    <text evidence="1">The sequence shown here is derived from an EMBL/GenBank/DDBJ whole genome shotgun (WGS) entry which is preliminary data.</text>
</comment>
<dbReference type="AlphaFoldDB" id="A0A3S5ACP0"/>
<dbReference type="OrthoDB" id="2373987at2759"/>
<dbReference type="Proteomes" id="UP000784294">
    <property type="component" value="Unassembled WGS sequence"/>
</dbReference>
<protein>
    <submittedName>
        <fullName evidence="1">Uncharacterized protein</fullName>
    </submittedName>
</protein>
<gene>
    <name evidence="1" type="ORF">PXEA_LOCUS26958</name>
</gene>
<organism evidence="1 2">
    <name type="scientific">Protopolystoma xenopodis</name>
    <dbReference type="NCBI Taxonomy" id="117903"/>
    <lineage>
        <taxon>Eukaryota</taxon>
        <taxon>Metazoa</taxon>
        <taxon>Spiralia</taxon>
        <taxon>Lophotrochozoa</taxon>
        <taxon>Platyhelminthes</taxon>
        <taxon>Monogenea</taxon>
        <taxon>Polyopisthocotylea</taxon>
        <taxon>Polystomatidea</taxon>
        <taxon>Polystomatidae</taxon>
        <taxon>Protopolystoma</taxon>
    </lineage>
</organism>
<evidence type="ECO:0000313" key="1">
    <source>
        <dbReference type="EMBL" id="VEL33518.1"/>
    </source>
</evidence>
<dbReference type="EMBL" id="CAAALY010245912">
    <property type="protein sequence ID" value="VEL33518.1"/>
    <property type="molecule type" value="Genomic_DNA"/>
</dbReference>
<accession>A0A3S5ACP0</accession>